<dbReference type="CDD" id="cd05387">
    <property type="entry name" value="BY-kinase"/>
    <property type="match status" value="1"/>
</dbReference>
<evidence type="ECO:0000256" key="2">
    <source>
        <dbReference type="ARBA" id="ARBA00022840"/>
    </source>
</evidence>
<dbReference type="Proteomes" id="UP001515943">
    <property type="component" value="Unassembled WGS sequence"/>
</dbReference>
<dbReference type="EMBL" id="VSRL01000019">
    <property type="protein sequence ID" value="NKE56771.1"/>
    <property type="molecule type" value="Genomic_DNA"/>
</dbReference>
<evidence type="ECO:0000256" key="3">
    <source>
        <dbReference type="SAM" id="MobiDB-lite"/>
    </source>
</evidence>
<evidence type="ECO:0000256" key="1">
    <source>
        <dbReference type="ARBA" id="ARBA00022741"/>
    </source>
</evidence>
<dbReference type="PANTHER" id="PTHR32309:SF13">
    <property type="entry name" value="FERRIC ENTEROBACTIN TRANSPORT PROTEIN FEPE"/>
    <property type="match status" value="1"/>
</dbReference>
<feature type="region of interest" description="Disordered" evidence="3">
    <location>
        <begin position="482"/>
        <end position="507"/>
    </location>
</feature>
<keyword evidence="5" id="KW-0808">Transferase</keyword>
<dbReference type="EC" id="2.7.10.2" evidence="5"/>
<dbReference type="NCBIfam" id="TIGR01007">
    <property type="entry name" value="eps_fam"/>
    <property type="match status" value="1"/>
</dbReference>
<feature type="transmembrane region" description="Helical" evidence="4">
    <location>
        <begin position="59"/>
        <end position="81"/>
    </location>
</feature>
<dbReference type="InterPro" id="IPR033756">
    <property type="entry name" value="YlxH/NBP35"/>
</dbReference>
<protein>
    <submittedName>
        <fullName evidence="5">Polysaccharide biosynthesis tyrosine autokinase</fullName>
        <ecNumber evidence="5">2.7.10.2</ecNumber>
    </submittedName>
</protein>
<reference evidence="5 6" key="1">
    <citation type="submission" date="2019-08" db="EMBL/GenBank/DDBJ databases">
        <title>Lentzea from Indian Himalayas.</title>
        <authorList>
            <person name="Mandal S."/>
            <person name="Mallick Gupta A."/>
            <person name="Maiti P.K."/>
            <person name="Sarkar J."/>
            <person name="Mandal S."/>
        </authorList>
    </citation>
    <scope>NUCLEOTIDE SEQUENCE [LARGE SCALE GENOMIC DNA]</scope>
    <source>
        <strain evidence="5 6">PSKA42</strain>
    </source>
</reference>
<sequence length="507" mass="53524">MRSDRRGSGPLLATTRKCCSLARPETLGTIHHSSPANPDPTLKGTVSLRGYLLLVRDRWRVVAAGLALGVGAAAAATWAVIPVYEAEVTLFVSALDANDDAAQAYQGSLMSQQKVKSYTRLVTSGRIRQDLERRGLVPEPDSIRADVQPGTVLLTITATDPSPSRAQHLADAAAGAFSELVAELERPTGGGQPAVAVKVVEAARLPATPVSPRPVSNGVLGVLIGLAAGVGAALVRNALDTSVRSVEMLQDLVAAPSLGTVAVDPRATTRPVITYPHSASARAESLRRIRTNLQFVDVDHPARTIVITSSMPDEGKSTLTCDLAVTLAEAGRTVAVVDADFRAPRIGDYLGLESAVGLTSVLIGHARLEEALQPCGRRGMAVLASGPIPPNPSELLASRHVVDVLELLAGRFDVVLVDTPPLLPVTDAAILASRCDGAVLVVRHGRTTKQQVKESVSALEAVSARLLGTVTTMTPRTRLGEAYRYHRADEPETAPLPRTHSHQEHRS</sequence>
<keyword evidence="6" id="KW-1185">Reference proteome</keyword>
<accession>A0ABX1FDH3</accession>
<evidence type="ECO:0000256" key="4">
    <source>
        <dbReference type="SAM" id="Phobius"/>
    </source>
</evidence>
<keyword evidence="1" id="KW-0547">Nucleotide-binding</keyword>
<comment type="caution">
    <text evidence="5">The sequence shown here is derived from an EMBL/GenBank/DDBJ whole genome shotgun (WGS) entry which is preliminary data.</text>
</comment>
<dbReference type="GO" id="GO:0004715">
    <property type="term" value="F:non-membrane spanning protein tyrosine kinase activity"/>
    <property type="evidence" value="ECO:0007669"/>
    <property type="project" value="UniProtKB-EC"/>
</dbReference>
<name>A0ABX1FDH3_9PSEU</name>
<dbReference type="InterPro" id="IPR005702">
    <property type="entry name" value="Wzc-like_C"/>
</dbReference>
<dbReference type="Gene3D" id="3.40.50.300">
    <property type="entry name" value="P-loop containing nucleotide triphosphate hydrolases"/>
    <property type="match status" value="1"/>
</dbReference>
<keyword evidence="4" id="KW-1133">Transmembrane helix</keyword>
<keyword evidence="4" id="KW-0472">Membrane</keyword>
<keyword evidence="4" id="KW-0812">Transmembrane</keyword>
<evidence type="ECO:0000313" key="5">
    <source>
        <dbReference type="EMBL" id="NKE56771.1"/>
    </source>
</evidence>
<dbReference type="Pfam" id="PF10609">
    <property type="entry name" value="ParA"/>
    <property type="match status" value="1"/>
</dbReference>
<evidence type="ECO:0000313" key="6">
    <source>
        <dbReference type="Proteomes" id="UP001515943"/>
    </source>
</evidence>
<organism evidence="5 6">
    <name type="scientific">Lentzea indica</name>
    <dbReference type="NCBI Taxonomy" id="2604800"/>
    <lineage>
        <taxon>Bacteria</taxon>
        <taxon>Bacillati</taxon>
        <taxon>Actinomycetota</taxon>
        <taxon>Actinomycetes</taxon>
        <taxon>Pseudonocardiales</taxon>
        <taxon>Pseudonocardiaceae</taxon>
        <taxon>Lentzea</taxon>
    </lineage>
</organism>
<dbReference type="PANTHER" id="PTHR32309">
    <property type="entry name" value="TYROSINE-PROTEIN KINASE"/>
    <property type="match status" value="1"/>
</dbReference>
<proteinExistence type="predicted"/>
<dbReference type="InterPro" id="IPR027417">
    <property type="entry name" value="P-loop_NTPase"/>
</dbReference>
<keyword evidence="2" id="KW-0067">ATP-binding</keyword>
<dbReference type="InterPro" id="IPR050445">
    <property type="entry name" value="Bact_polysacc_biosynth/exp"/>
</dbReference>
<dbReference type="SUPFAM" id="SSF52540">
    <property type="entry name" value="P-loop containing nucleoside triphosphate hydrolases"/>
    <property type="match status" value="1"/>
</dbReference>
<gene>
    <name evidence="5" type="ORF">FXN61_07960</name>
</gene>